<evidence type="ECO:0000256" key="3">
    <source>
        <dbReference type="SAM" id="MobiDB-lite"/>
    </source>
</evidence>
<evidence type="ECO:0000313" key="4">
    <source>
        <dbReference type="Proteomes" id="UP000515125"/>
    </source>
</evidence>
<dbReference type="GeneID" id="34621887"/>
<comment type="similarity">
    <text evidence="2">Belongs to the actin family.</text>
</comment>
<evidence type="ECO:0000313" key="5">
    <source>
        <dbReference type="RefSeq" id="XP_026191848.1"/>
    </source>
</evidence>
<sequence>MLDTSCLRGALSRAAPQIDPQTIVIEVGTSEVRVGFAGALHAACRLPAFVSRSMHAEGLKTLFGWESFDSRDSSGGFGYYPVFAAHPAHCTSSGGSLDLLMLLLDEAFDRALKARPHTSSNEDNSSSCCSERNLLLVLPLPGEPQLLAVLLRWAFEQRRFRQVKVMTTERMAVYFHLPHLPDLCSQQGALVVDVGECGLRVCPVEGASLSPISYCRSESLGAAQLLSELLLLHLRKRKPLPFANTATAAPAAAASAAAATCSPDAAAAAAAGDQGTAGARSEKREVQHAKQPQLLPQQTAAEAAAAAAAAGHTAGFSFGAGSGRWGPQSLDWRDITRYKETQCYVSLDPALDLHLHRNHKQLRPLFTCSDGSVVQPWSETFLIPEVLFSPQLLLDSNLTAVAPSMDHKSISEMIIQCFKRSSVCEREGWLKRICLVGGTAQLPNFAERVNVLPCEDRQLAAFHGALLFGLVARQEPEAWLSRGLYERTESLEKRARQMALYS</sequence>
<dbReference type="RefSeq" id="XP_026191848.1">
    <property type="nucleotide sequence ID" value="XM_026336063.1"/>
</dbReference>
<dbReference type="PANTHER" id="PTHR11937">
    <property type="entry name" value="ACTIN"/>
    <property type="match status" value="1"/>
</dbReference>
<dbReference type="OrthoDB" id="6220758at2759"/>
<reference evidence="5" key="1">
    <citation type="submission" date="2025-08" db="UniProtKB">
        <authorList>
            <consortium name="RefSeq"/>
        </authorList>
    </citation>
    <scope>IDENTIFICATION</scope>
</reference>
<feature type="region of interest" description="Disordered" evidence="3">
    <location>
        <begin position="272"/>
        <end position="291"/>
    </location>
</feature>
<dbReference type="SMART" id="SM00268">
    <property type="entry name" value="ACTIN"/>
    <property type="match status" value="1"/>
</dbReference>
<dbReference type="SUPFAM" id="SSF53067">
    <property type="entry name" value="Actin-like ATPase domain"/>
    <property type="match status" value="2"/>
</dbReference>
<dbReference type="Proteomes" id="UP000515125">
    <property type="component" value="Unplaced"/>
</dbReference>
<organism evidence="4 5">
    <name type="scientific">Cyclospora cayetanensis</name>
    <dbReference type="NCBI Taxonomy" id="88456"/>
    <lineage>
        <taxon>Eukaryota</taxon>
        <taxon>Sar</taxon>
        <taxon>Alveolata</taxon>
        <taxon>Apicomplexa</taxon>
        <taxon>Conoidasida</taxon>
        <taxon>Coccidia</taxon>
        <taxon>Eucoccidiorida</taxon>
        <taxon>Eimeriorina</taxon>
        <taxon>Eimeriidae</taxon>
        <taxon>Cyclospora</taxon>
    </lineage>
</organism>
<proteinExistence type="inferred from homology"/>
<dbReference type="AlphaFoldDB" id="A0A6P6RVG8"/>
<protein>
    <submittedName>
        <fullName evidence="5">Uncharacterized protein LOC34621887</fullName>
    </submittedName>
</protein>
<keyword evidence="4" id="KW-1185">Reference proteome</keyword>
<dbReference type="InterPro" id="IPR043129">
    <property type="entry name" value="ATPase_NBD"/>
</dbReference>
<name>A0A6P6RVG8_9EIME</name>
<evidence type="ECO:0000256" key="2">
    <source>
        <dbReference type="RuleBase" id="RU000487"/>
    </source>
</evidence>
<accession>A0A6P6RVG8</accession>
<dbReference type="InterPro" id="IPR004000">
    <property type="entry name" value="Actin"/>
</dbReference>
<dbReference type="Gene3D" id="3.30.420.40">
    <property type="match status" value="2"/>
</dbReference>
<gene>
    <name evidence="5" type="primary">LOC34621887</name>
</gene>
<dbReference type="Pfam" id="PF00022">
    <property type="entry name" value="Actin"/>
    <property type="match status" value="1"/>
</dbReference>
<evidence type="ECO:0000256" key="1">
    <source>
        <dbReference type="ARBA" id="ARBA00049360"/>
    </source>
</evidence>
<comment type="catalytic activity">
    <reaction evidence="1">
        <text>ATP + H2O = ADP + phosphate + H(+)</text>
        <dbReference type="Rhea" id="RHEA:13065"/>
        <dbReference type="ChEBI" id="CHEBI:15377"/>
        <dbReference type="ChEBI" id="CHEBI:15378"/>
        <dbReference type="ChEBI" id="CHEBI:30616"/>
        <dbReference type="ChEBI" id="CHEBI:43474"/>
        <dbReference type="ChEBI" id="CHEBI:456216"/>
    </reaction>
</comment>